<proteinExistence type="inferred from homology"/>
<keyword evidence="4" id="KW-0399">Innate immunity</keyword>
<dbReference type="InterPro" id="IPR013172">
    <property type="entry name" value="Bomanin"/>
</dbReference>
<dbReference type="GO" id="GO:0045087">
    <property type="term" value="P:innate immune response"/>
    <property type="evidence" value="ECO:0007669"/>
    <property type="project" value="UniProtKB-KW"/>
</dbReference>
<sequence length="40" mass="4230">MKLISLLFSLGLFALAMASPLDPDNVIINGDCKDCNVYGG</sequence>
<comment type="similarity">
    <text evidence="2">Belongs to the bomanin family.</text>
</comment>
<keyword evidence="6" id="KW-0391">Immunity</keyword>
<evidence type="ECO:0000256" key="2">
    <source>
        <dbReference type="ARBA" id="ARBA00005379"/>
    </source>
</evidence>
<dbReference type="AlphaFoldDB" id="A0AB39ZSA6"/>
<evidence type="ECO:0000313" key="9">
    <source>
        <dbReference type="Proteomes" id="UP001652628"/>
    </source>
</evidence>
<dbReference type="Proteomes" id="UP001652628">
    <property type="component" value="Chromosome 2R"/>
</dbReference>
<evidence type="ECO:0000256" key="1">
    <source>
        <dbReference type="ARBA" id="ARBA00004613"/>
    </source>
</evidence>
<protein>
    <submittedName>
        <fullName evidence="10">Bomanin Short 5</fullName>
    </submittedName>
</protein>
<gene>
    <name evidence="10" type="primary">LOC108017860</name>
</gene>
<comment type="subcellular location">
    <subcellularLocation>
        <location evidence="1">Secreted</location>
    </subcellularLocation>
</comment>
<name>A0AB39ZSA6_DROSZ</name>
<evidence type="ECO:0000256" key="4">
    <source>
        <dbReference type="ARBA" id="ARBA00022588"/>
    </source>
</evidence>
<evidence type="ECO:0000256" key="7">
    <source>
        <dbReference type="ARBA" id="ARBA00023157"/>
    </source>
</evidence>
<dbReference type="Pfam" id="PF08194">
    <property type="entry name" value="DIM"/>
    <property type="match status" value="1"/>
</dbReference>
<evidence type="ECO:0000256" key="5">
    <source>
        <dbReference type="ARBA" id="ARBA00022729"/>
    </source>
</evidence>
<organism evidence="9 10">
    <name type="scientific">Drosophila suzukii</name>
    <name type="common">Spotted-wing drosophila fruit fly</name>
    <dbReference type="NCBI Taxonomy" id="28584"/>
    <lineage>
        <taxon>Eukaryota</taxon>
        <taxon>Metazoa</taxon>
        <taxon>Ecdysozoa</taxon>
        <taxon>Arthropoda</taxon>
        <taxon>Hexapoda</taxon>
        <taxon>Insecta</taxon>
        <taxon>Pterygota</taxon>
        <taxon>Neoptera</taxon>
        <taxon>Endopterygota</taxon>
        <taxon>Diptera</taxon>
        <taxon>Brachycera</taxon>
        <taxon>Muscomorpha</taxon>
        <taxon>Ephydroidea</taxon>
        <taxon>Drosophilidae</taxon>
        <taxon>Drosophila</taxon>
        <taxon>Sophophora</taxon>
    </lineage>
</organism>
<evidence type="ECO:0000256" key="3">
    <source>
        <dbReference type="ARBA" id="ARBA00022525"/>
    </source>
</evidence>
<dbReference type="GO" id="GO:0005576">
    <property type="term" value="C:extracellular region"/>
    <property type="evidence" value="ECO:0007669"/>
    <property type="project" value="UniProtKB-SubCell"/>
</dbReference>
<keyword evidence="7" id="KW-1015">Disulfide bond</keyword>
<feature type="signal peptide" evidence="8">
    <location>
        <begin position="1"/>
        <end position="18"/>
    </location>
</feature>
<dbReference type="GeneID" id="108017860"/>
<accession>A0AB39ZSA6</accession>
<evidence type="ECO:0000256" key="6">
    <source>
        <dbReference type="ARBA" id="ARBA00022859"/>
    </source>
</evidence>
<evidence type="ECO:0000256" key="8">
    <source>
        <dbReference type="SAM" id="SignalP"/>
    </source>
</evidence>
<keyword evidence="5 8" id="KW-0732">Signal</keyword>
<dbReference type="RefSeq" id="XP_016940504.2">
    <property type="nucleotide sequence ID" value="XM_017085015.4"/>
</dbReference>
<keyword evidence="9" id="KW-1185">Reference proteome</keyword>
<reference evidence="10" key="1">
    <citation type="submission" date="2025-08" db="UniProtKB">
        <authorList>
            <consortium name="RefSeq"/>
        </authorList>
    </citation>
    <scope>IDENTIFICATION</scope>
</reference>
<feature type="chain" id="PRO_5046805202" evidence="8">
    <location>
        <begin position="19"/>
        <end position="40"/>
    </location>
</feature>
<evidence type="ECO:0000313" key="10">
    <source>
        <dbReference type="RefSeq" id="XP_016940504.2"/>
    </source>
</evidence>
<keyword evidence="3" id="KW-0964">Secreted</keyword>